<evidence type="ECO:0000313" key="5">
    <source>
        <dbReference type="Proteomes" id="UP000663832"/>
    </source>
</evidence>
<evidence type="ECO:0000313" key="4">
    <source>
        <dbReference type="EMBL" id="CAF1536052.1"/>
    </source>
</evidence>
<evidence type="ECO:0000313" key="3">
    <source>
        <dbReference type="EMBL" id="CAF1535761.1"/>
    </source>
</evidence>
<evidence type="ECO:0000313" key="6">
    <source>
        <dbReference type="Proteomes" id="UP000663877"/>
    </source>
</evidence>
<protein>
    <submittedName>
        <fullName evidence="2">Uncharacterized protein</fullName>
    </submittedName>
</protein>
<organism evidence="2 6">
    <name type="scientific">Adineta steineri</name>
    <dbReference type="NCBI Taxonomy" id="433720"/>
    <lineage>
        <taxon>Eukaryota</taxon>
        <taxon>Metazoa</taxon>
        <taxon>Spiralia</taxon>
        <taxon>Gnathifera</taxon>
        <taxon>Rotifera</taxon>
        <taxon>Eurotatoria</taxon>
        <taxon>Bdelloidea</taxon>
        <taxon>Adinetida</taxon>
        <taxon>Adinetidae</taxon>
        <taxon>Adineta</taxon>
    </lineage>
</organism>
<keyword evidence="5" id="KW-1185">Reference proteome</keyword>
<dbReference type="EMBL" id="CAJNOI010000057">
    <property type="protein sequence ID" value="CAF0963558.1"/>
    <property type="molecule type" value="Genomic_DNA"/>
</dbReference>
<dbReference type="Proteomes" id="UP000663832">
    <property type="component" value="Unassembled WGS sequence"/>
</dbReference>
<feature type="region of interest" description="Disordered" evidence="1">
    <location>
        <begin position="1"/>
        <end position="55"/>
    </location>
</feature>
<evidence type="ECO:0000256" key="1">
    <source>
        <dbReference type="SAM" id="MobiDB-lite"/>
    </source>
</evidence>
<dbReference type="EMBL" id="CAJNOM010000662">
    <property type="protein sequence ID" value="CAF1535761.1"/>
    <property type="molecule type" value="Genomic_DNA"/>
</dbReference>
<dbReference type="Proteomes" id="UP000663877">
    <property type="component" value="Unassembled WGS sequence"/>
</dbReference>
<feature type="compositionally biased region" description="Acidic residues" evidence="1">
    <location>
        <begin position="1"/>
        <end position="10"/>
    </location>
</feature>
<sequence length="104" mass="11377">MERDDDDDIPTPDTSRSNSIDEDEENSSLPSPPQPTEEITQIESSPSNDTSTNVTEQIRTTLAMKRATFITSSSSSSESETDFVALDKSDFNQNDVPSINVVSC</sequence>
<feature type="compositionally biased region" description="Polar residues" evidence="1">
    <location>
        <begin position="37"/>
        <end position="55"/>
    </location>
</feature>
<proteinExistence type="predicted"/>
<dbReference type="OrthoDB" id="10052922at2759"/>
<name>A0A814E233_9BILA</name>
<evidence type="ECO:0000313" key="2">
    <source>
        <dbReference type="EMBL" id="CAF0963558.1"/>
    </source>
</evidence>
<accession>A0A814E233</accession>
<comment type="caution">
    <text evidence="2">The sequence shown here is derived from an EMBL/GenBank/DDBJ whole genome shotgun (WGS) entry which is preliminary data.</text>
</comment>
<reference evidence="2" key="1">
    <citation type="submission" date="2021-02" db="EMBL/GenBank/DDBJ databases">
        <authorList>
            <person name="Nowell W R."/>
        </authorList>
    </citation>
    <scope>NUCLEOTIDE SEQUENCE</scope>
</reference>
<gene>
    <name evidence="2" type="ORF">BJG266_LOCUS13892</name>
    <name evidence="3" type="ORF">QVE165_LOCUS45901</name>
    <name evidence="4" type="ORF">QVE165_LOCUS45925</name>
</gene>
<dbReference type="EMBL" id="CAJNOM010000663">
    <property type="protein sequence ID" value="CAF1536052.1"/>
    <property type="molecule type" value="Genomic_DNA"/>
</dbReference>
<dbReference type="AlphaFoldDB" id="A0A814E233"/>